<feature type="region of interest" description="Disordered" evidence="1">
    <location>
        <begin position="93"/>
        <end position="114"/>
    </location>
</feature>
<keyword evidence="2" id="KW-0732">Signal</keyword>
<proteinExistence type="predicted"/>
<evidence type="ECO:0000256" key="1">
    <source>
        <dbReference type="SAM" id="MobiDB-lite"/>
    </source>
</evidence>
<organism evidence="3 4">
    <name type="scientific">Paxillus involutus ATCC 200175</name>
    <dbReference type="NCBI Taxonomy" id="664439"/>
    <lineage>
        <taxon>Eukaryota</taxon>
        <taxon>Fungi</taxon>
        <taxon>Dikarya</taxon>
        <taxon>Basidiomycota</taxon>
        <taxon>Agaricomycotina</taxon>
        <taxon>Agaricomycetes</taxon>
        <taxon>Agaricomycetidae</taxon>
        <taxon>Boletales</taxon>
        <taxon>Paxilineae</taxon>
        <taxon>Paxillaceae</taxon>
        <taxon>Paxillus</taxon>
    </lineage>
</organism>
<dbReference type="Pfam" id="PF18758">
    <property type="entry name" value="KDZ"/>
    <property type="match status" value="1"/>
</dbReference>
<reference evidence="3 4" key="1">
    <citation type="submission" date="2014-06" db="EMBL/GenBank/DDBJ databases">
        <authorList>
            <consortium name="DOE Joint Genome Institute"/>
            <person name="Kuo A."/>
            <person name="Kohler A."/>
            <person name="Nagy L.G."/>
            <person name="Floudas D."/>
            <person name="Copeland A."/>
            <person name="Barry K.W."/>
            <person name="Cichocki N."/>
            <person name="Veneault-Fourrey C."/>
            <person name="LaButti K."/>
            <person name="Lindquist E.A."/>
            <person name="Lipzen A."/>
            <person name="Lundell T."/>
            <person name="Morin E."/>
            <person name="Murat C."/>
            <person name="Sun H."/>
            <person name="Tunlid A."/>
            <person name="Henrissat B."/>
            <person name="Grigoriev I.V."/>
            <person name="Hibbett D.S."/>
            <person name="Martin F."/>
            <person name="Nordberg H.P."/>
            <person name="Cantor M.N."/>
            <person name="Hua S.X."/>
        </authorList>
    </citation>
    <scope>NUCLEOTIDE SEQUENCE [LARGE SCALE GENOMIC DNA]</scope>
    <source>
        <strain evidence="3 4">ATCC 200175</strain>
    </source>
</reference>
<accession>A0A0C9TQ87</accession>
<dbReference type="AlphaFoldDB" id="A0A0C9TQ87"/>
<feature type="chain" id="PRO_5002203706" evidence="2">
    <location>
        <begin position="17"/>
        <end position="584"/>
    </location>
</feature>
<gene>
    <name evidence="3" type="ORF">PAXINDRAFT_14550</name>
</gene>
<reference evidence="4" key="2">
    <citation type="submission" date="2015-01" db="EMBL/GenBank/DDBJ databases">
        <title>Evolutionary Origins and Diversification of the Mycorrhizal Mutualists.</title>
        <authorList>
            <consortium name="DOE Joint Genome Institute"/>
            <consortium name="Mycorrhizal Genomics Consortium"/>
            <person name="Kohler A."/>
            <person name="Kuo A."/>
            <person name="Nagy L.G."/>
            <person name="Floudas D."/>
            <person name="Copeland A."/>
            <person name="Barry K.W."/>
            <person name="Cichocki N."/>
            <person name="Veneault-Fourrey C."/>
            <person name="LaButti K."/>
            <person name="Lindquist E.A."/>
            <person name="Lipzen A."/>
            <person name="Lundell T."/>
            <person name="Morin E."/>
            <person name="Murat C."/>
            <person name="Riley R."/>
            <person name="Ohm R."/>
            <person name="Sun H."/>
            <person name="Tunlid A."/>
            <person name="Henrissat B."/>
            <person name="Grigoriev I.V."/>
            <person name="Hibbett D.S."/>
            <person name="Martin F."/>
        </authorList>
    </citation>
    <scope>NUCLEOTIDE SEQUENCE [LARGE SCALE GENOMIC DNA]</scope>
    <source>
        <strain evidence="4">ATCC 200175</strain>
    </source>
</reference>
<dbReference type="PANTHER" id="PTHR33096:SF1">
    <property type="entry name" value="CXC1-LIKE CYSTEINE CLUSTER ASSOCIATED WITH KDZ TRANSPOSASES DOMAIN-CONTAINING PROTEIN"/>
    <property type="match status" value="1"/>
</dbReference>
<dbReference type="HOGENOM" id="CLU_004552_10_3_1"/>
<dbReference type="InterPro" id="IPR040521">
    <property type="entry name" value="KDZ"/>
</dbReference>
<dbReference type="EMBL" id="KN819361">
    <property type="protein sequence ID" value="KIJ12628.1"/>
    <property type="molecule type" value="Genomic_DNA"/>
</dbReference>
<evidence type="ECO:0000313" key="4">
    <source>
        <dbReference type="Proteomes" id="UP000053647"/>
    </source>
</evidence>
<feature type="region of interest" description="Disordered" evidence="1">
    <location>
        <begin position="160"/>
        <end position="179"/>
    </location>
</feature>
<dbReference type="Proteomes" id="UP000053647">
    <property type="component" value="Unassembled WGS sequence"/>
</dbReference>
<feature type="compositionally biased region" description="Basic and acidic residues" evidence="1">
    <location>
        <begin position="105"/>
        <end position="114"/>
    </location>
</feature>
<dbReference type="OrthoDB" id="3259803at2759"/>
<name>A0A0C9TQ87_PAXIN</name>
<dbReference type="PANTHER" id="PTHR33096">
    <property type="entry name" value="CXC2 DOMAIN-CONTAINING PROTEIN"/>
    <property type="match status" value="1"/>
</dbReference>
<evidence type="ECO:0000313" key="3">
    <source>
        <dbReference type="EMBL" id="KIJ12628.1"/>
    </source>
</evidence>
<feature type="signal peptide" evidence="2">
    <location>
        <begin position="1"/>
        <end position="16"/>
    </location>
</feature>
<sequence>MAMGLFGCAPIAPSLAVDLRLLQFVKTLFVRLTPNTTAWCEALAVFLQERGYGLTTQDNLRRRLSNAYHWYIVLVMHNKELVSGIINVSSSRHKCETSNGEEEEGGAHEDAKDPRQLQYPSDYLHSRCPLCFGGLDWRKERDSLVDVIVCIDACFTQKRSKNPRGAEGHDPPNPTSSVFIPSETVTQMEVHIERCQSKGKECGWRKLRPSEDEDRVEEGMRVPASVLDGCGESFVAADEKREKASTHFFADTGLMALLCRHDRVLWLVNMTSAGEKQHYALALIQQLTQHIPDNMRVGLLYDIGCQLERSWRKFKFFANSILSRFHFAISVFHAYGHQWPCQVVYHPRKQQGFGLSDGEGCERLWSALKPLIGPLRVSGYHQRLFVLDLQSKHKADEEISKIIELEKLVGARAQMVQSLELRFISNQVHDVESFEIEIADARSQHNNLLETLQRRREGLGVTGRAKLVALDRLRQRKFELERIERAYRQTVGDQRLHSHAEASVKRRELTLLQLVTTYNGLCDKLMALIQQRKAVRGAVMPHYIPWEGLFELDVDDDIWQDVGLTGDEAEPPAWLADDKVRVGI</sequence>
<protein>
    <submittedName>
        <fullName evidence="3">Unplaced genomic scaffold PAXINscaffold_39, whole genome shotgun sequence</fullName>
    </submittedName>
</protein>
<keyword evidence="4" id="KW-1185">Reference proteome</keyword>
<evidence type="ECO:0000256" key="2">
    <source>
        <dbReference type="SAM" id="SignalP"/>
    </source>
</evidence>